<feature type="domain" description="NAD-dependent epimerase/dehydratase" evidence="3">
    <location>
        <begin position="9"/>
        <end position="235"/>
    </location>
</feature>
<dbReference type="PANTHER" id="PTHR10366:SF564">
    <property type="entry name" value="STEROL-4-ALPHA-CARBOXYLATE 3-DEHYDROGENASE, DECARBOXYLATING"/>
    <property type="match status" value="1"/>
</dbReference>
<dbReference type="InterPro" id="IPR036291">
    <property type="entry name" value="NAD(P)-bd_dom_sf"/>
</dbReference>
<evidence type="ECO:0000256" key="2">
    <source>
        <dbReference type="ARBA" id="ARBA00023445"/>
    </source>
</evidence>
<gene>
    <name evidence="4" type="ORF">BO94DRAFT_550274</name>
</gene>
<keyword evidence="1" id="KW-0560">Oxidoreductase</keyword>
<sequence>MTLSLVSDGSGFIGLHLVSLLLEKGQKVHTTIRSLKNIPKCKPLLDLRSKYPGHLSLFEADLMKPNSFTQAMQDCTIIYHVASPFLVHSRSKTENVLESVNKCQTVQRVVLTSFIAAMYGDCIEIASRKDSTLSESCWNETSSTTNNLYRYSKVIAEREAWKMQQVQNRWDLVVINPGLVLGPSLSPGSSSGSLFMVENLFRGDNKMGCPELYFPIIDVRDVVEAHVRAGMNPVAKGGYIVAGDRSICLLEMTDLVRPVHQSPKVLPQCYLPKLLVYAVGPFIGVSMRRIAGNIGVRFKVDNSRSVRELGMSYRLEDEVVRGHYEDWVKSIGRR</sequence>
<dbReference type="Proteomes" id="UP000246702">
    <property type="component" value="Unassembled WGS sequence"/>
</dbReference>
<dbReference type="AlphaFoldDB" id="A0A317VFV6"/>
<evidence type="ECO:0000313" key="5">
    <source>
        <dbReference type="Proteomes" id="UP000246702"/>
    </source>
</evidence>
<accession>A0A317VFV6</accession>
<dbReference type="SUPFAM" id="SSF51735">
    <property type="entry name" value="NAD(P)-binding Rossmann-fold domains"/>
    <property type="match status" value="1"/>
</dbReference>
<dbReference type="EMBL" id="MSFK01000035">
    <property type="protein sequence ID" value="PWY71792.1"/>
    <property type="molecule type" value="Genomic_DNA"/>
</dbReference>
<dbReference type="InterPro" id="IPR001509">
    <property type="entry name" value="Epimerase_deHydtase"/>
</dbReference>
<proteinExistence type="inferred from homology"/>
<dbReference type="OrthoDB" id="2735536at2759"/>
<dbReference type="Gene3D" id="3.40.50.720">
    <property type="entry name" value="NAD(P)-binding Rossmann-like Domain"/>
    <property type="match status" value="1"/>
</dbReference>
<dbReference type="Pfam" id="PF01370">
    <property type="entry name" value="Epimerase"/>
    <property type="match status" value="1"/>
</dbReference>
<dbReference type="STRING" id="1450535.A0A317VFV6"/>
<evidence type="ECO:0000256" key="1">
    <source>
        <dbReference type="ARBA" id="ARBA00023002"/>
    </source>
</evidence>
<dbReference type="GeneID" id="37115629"/>
<dbReference type="InterPro" id="IPR050425">
    <property type="entry name" value="NAD(P)_dehydrat-like"/>
</dbReference>
<protein>
    <submittedName>
        <fullName evidence="4">NAD(P)-binding protein</fullName>
    </submittedName>
</protein>
<keyword evidence="5" id="KW-1185">Reference proteome</keyword>
<reference evidence="4 5" key="1">
    <citation type="submission" date="2016-12" db="EMBL/GenBank/DDBJ databases">
        <title>The genomes of Aspergillus section Nigri reveals drivers in fungal speciation.</title>
        <authorList>
            <consortium name="DOE Joint Genome Institute"/>
            <person name="Vesth T.C."/>
            <person name="Nybo J."/>
            <person name="Theobald S."/>
            <person name="Brandl J."/>
            <person name="Frisvad J.C."/>
            <person name="Nielsen K.F."/>
            <person name="Lyhne E.K."/>
            <person name="Kogle M.E."/>
            <person name="Kuo A."/>
            <person name="Riley R."/>
            <person name="Clum A."/>
            <person name="Nolan M."/>
            <person name="Lipzen A."/>
            <person name="Salamov A."/>
            <person name="Henrissat B."/>
            <person name="Wiebenga A."/>
            <person name="De Vries R.P."/>
            <person name="Grigoriev I.V."/>
            <person name="Mortensen U.H."/>
            <person name="Andersen M.R."/>
            <person name="Baker S.E."/>
        </authorList>
    </citation>
    <scope>NUCLEOTIDE SEQUENCE [LARGE SCALE GENOMIC DNA]</scope>
    <source>
        <strain evidence="4 5">CBS 115572</strain>
    </source>
</reference>
<dbReference type="GO" id="GO:0016616">
    <property type="term" value="F:oxidoreductase activity, acting on the CH-OH group of donors, NAD or NADP as acceptor"/>
    <property type="evidence" value="ECO:0007669"/>
    <property type="project" value="TreeGrafter"/>
</dbReference>
<dbReference type="PANTHER" id="PTHR10366">
    <property type="entry name" value="NAD DEPENDENT EPIMERASE/DEHYDRATASE"/>
    <property type="match status" value="1"/>
</dbReference>
<evidence type="ECO:0000313" key="4">
    <source>
        <dbReference type="EMBL" id="PWY71792.1"/>
    </source>
</evidence>
<comment type="similarity">
    <text evidence="2">Belongs to the NAD(P)-dependent epimerase/dehydratase family. Dihydroflavonol-4-reductase subfamily.</text>
</comment>
<evidence type="ECO:0000259" key="3">
    <source>
        <dbReference type="Pfam" id="PF01370"/>
    </source>
</evidence>
<comment type="caution">
    <text evidence="4">The sequence shown here is derived from an EMBL/GenBank/DDBJ whole genome shotgun (WGS) entry which is preliminary data.</text>
</comment>
<organism evidence="4 5">
    <name type="scientific">Aspergillus sclerotioniger CBS 115572</name>
    <dbReference type="NCBI Taxonomy" id="1450535"/>
    <lineage>
        <taxon>Eukaryota</taxon>
        <taxon>Fungi</taxon>
        <taxon>Dikarya</taxon>
        <taxon>Ascomycota</taxon>
        <taxon>Pezizomycotina</taxon>
        <taxon>Eurotiomycetes</taxon>
        <taxon>Eurotiomycetidae</taxon>
        <taxon>Eurotiales</taxon>
        <taxon>Aspergillaceae</taxon>
        <taxon>Aspergillus</taxon>
        <taxon>Aspergillus subgen. Circumdati</taxon>
    </lineage>
</organism>
<name>A0A317VFV6_9EURO</name>
<dbReference type="RefSeq" id="XP_025463028.1">
    <property type="nucleotide sequence ID" value="XM_025613486.1"/>
</dbReference>